<keyword evidence="1" id="KW-0175">Coiled coil</keyword>
<dbReference type="Gene3D" id="3.40.80.10">
    <property type="entry name" value="Peptidoglycan recognition protein-like"/>
    <property type="match status" value="1"/>
</dbReference>
<proteinExistence type="predicted"/>
<protein>
    <submittedName>
        <fullName evidence="2">Peptidoglycan recognition family protein</fullName>
    </submittedName>
</protein>
<keyword evidence="3" id="KW-1185">Reference proteome</keyword>
<dbReference type="EMBL" id="JAVREV010000003">
    <property type="protein sequence ID" value="MDT0442309.1"/>
    <property type="molecule type" value="Genomic_DNA"/>
</dbReference>
<evidence type="ECO:0000313" key="3">
    <source>
        <dbReference type="Proteomes" id="UP001183615"/>
    </source>
</evidence>
<sequence>MNGNGWSDIGYSFAVCEHGTVYEGRGLKRRNSANGNTSLNEAHYAVLGLHGTNSGKPGSELLSGIRDAIDHCRAKGPCGSEIKGHRDGYATACPGDELYEWVKAGAPRPKTEEPVTEAEMKKLAELTAERVWVKDHLIDVPWGTEQNPHWAAGNVITDTGNLLREVRGRVKQLQAQQETIRELVQALASRDEAIDVDALIRRIEERIQSLDVRIIAE</sequence>
<dbReference type="InterPro" id="IPR036505">
    <property type="entry name" value="Amidase/PGRP_sf"/>
</dbReference>
<feature type="coiled-coil region" evidence="1">
    <location>
        <begin position="163"/>
        <end position="190"/>
    </location>
</feature>
<reference evidence="3" key="1">
    <citation type="submission" date="2023-07" db="EMBL/GenBank/DDBJ databases">
        <title>30 novel species of actinomycetes from the DSMZ collection.</title>
        <authorList>
            <person name="Nouioui I."/>
        </authorList>
    </citation>
    <scope>NUCLEOTIDE SEQUENCE [LARGE SCALE GENOMIC DNA]</scope>
    <source>
        <strain evidence="3">DSM 41886</strain>
    </source>
</reference>
<comment type="caution">
    <text evidence="2">The sequence shown here is derived from an EMBL/GenBank/DDBJ whole genome shotgun (WGS) entry which is preliminary data.</text>
</comment>
<organism evidence="2 3">
    <name type="scientific">Streptomyces johnsoniae</name>
    <dbReference type="NCBI Taxonomy" id="3075532"/>
    <lineage>
        <taxon>Bacteria</taxon>
        <taxon>Bacillati</taxon>
        <taxon>Actinomycetota</taxon>
        <taxon>Actinomycetes</taxon>
        <taxon>Kitasatosporales</taxon>
        <taxon>Streptomycetaceae</taxon>
        <taxon>Streptomyces</taxon>
    </lineage>
</organism>
<gene>
    <name evidence="2" type="ORF">RM779_06825</name>
</gene>
<dbReference type="InterPro" id="IPR002502">
    <property type="entry name" value="Amidase_domain"/>
</dbReference>
<evidence type="ECO:0000313" key="2">
    <source>
        <dbReference type="EMBL" id="MDT0442309.1"/>
    </source>
</evidence>
<dbReference type="RefSeq" id="WP_311616745.1">
    <property type="nucleotide sequence ID" value="NZ_JAVREV010000003.1"/>
</dbReference>
<name>A0ABU2S1I9_9ACTN</name>
<accession>A0ABU2S1I9</accession>
<dbReference type="SUPFAM" id="SSF55846">
    <property type="entry name" value="N-acetylmuramoyl-L-alanine amidase-like"/>
    <property type="match status" value="1"/>
</dbReference>
<evidence type="ECO:0000256" key="1">
    <source>
        <dbReference type="SAM" id="Coils"/>
    </source>
</evidence>
<dbReference type="Proteomes" id="UP001183615">
    <property type="component" value="Unassembled WGS sequence"/>
</dbReference>
<dbReference type="CDD" id="cd06583">
    <property type="entry name" value="PGRP"/>
    <property type="match status" value="1"/>
</dbReference>